<dbReference type="RefSeq" id="WP_043777919.1">
    <property type="nucleotide sequence ID" value="NZ_CP021084.1"/>
</dbReference>
<gene>
    <name evidence="1" type="ORF">DFI_19795</name>
</gene>
<geneLocation type="plasmid" evidence="2">
    <name>pdfi3</name>
</geneLocation>
<dbReference type="Proteomes" id="UP000259030">
    <property type="component" value="Plasmid pDFI3"/>
</dbReference>
<keyword evidence="1" id="KW-0614">Plasmid</keyword>
<dbReference type="KEGG" id="dfc:DFI_19795"/>
<evidence type="ECO:0000313" key="1">
    <source>
        <dbReference type="EMBL" id="ASN83443.1"/>
    </source>
</evidence>
<organism evidence="1 2">
    <name type="scientific">Deinococcus ficus</name>
    <dbReference type="NCBI Taxonomy" id="317577"/>
    <lineage>
        <taxon>Bacteria</taxon>
        <taxon>Thermotogati</taxon>
        <taxon>Deinococcota</taxon>
        <taxon>Deinococci</taxon>
        <taxon>Deinococcales</taxon>
        <taxon>Deinococcaceae</taxon>
        <taxon>Deinococcus</taxon>
    </lineage>
</organism>
<reference evidence="1 2" key="1">
    <citation type="submission" date="2017-05" db="EMBL/GenBank/DDBJ databases">
        <title>The complete genome sequence of Deinococcus ficus isolated from the rhizosphere of the Ficus religiosa L. in Taiwan.</title>
        <authorList>
            <person name="Wu K.-M."/>
            <person name="Liao T.-L."/>
            <person name="Liu Y.-M."/>
            <person name="Young C.-C."/>
            <person name="Tsai S.-F."/>
        </authorList>
    </citation>
    <scope>NUCLEOTIDE SEQUENCE [LARGE SCALE GENOMIC DNA]</scope>
    <source>
        <strain evidence="1 2">CC-FR2-10</strain>
        <plasmid evidence="2">pdfi3</plasmid>
    </source>
</reference>
<name>A0A221T3H0_9DEIO</name>
<sequence>MTFGRLSRLWQDLRRPLPPPERVMLGERTGLTCRELREQVLVIGTPEQTRQGAGGLLQACVPHGMTALALTGPGDAFPPGVDSGSDVHRVTSAAEADQAVHALFEWSQARSSRYTPDVWPFMLLVTPGLPSEVLDVVLHWIPALRGHNFAVIVCLSPEQVQPGMRWLFGNVMCWADGFSAARGLRPTDLAPPGPGEAALLTSRAGGAHLTLRPGR</sequence>
<dbReference type="AlphaFoldDB" id="A0A221T3H0"/>
<accession>A0A221T3H0</accession>
<dbReference type="EMBL" id="CP021084">
    <property type="protein sequence ID" value="ASN83443.1"/>
    <property type="molecule type" value="Genomic_DNA"/>
</dbReference>
<protein>
    <submittedName>
        <fullName evidence="1">Uncharacterized protein</fullName>
    </submittedName>
</protein>
<keyword evidence="2" id="KW-1185">Reference proteome</keyword>
<evidence type="ECO:0000313" key="2">
    <source>
        <dbReference type="Proteomes" id="UP000259030"/>
    </source>
</evidence>
<proteinExistence type="predicted"/>